<reference evidence="2 3" key="1">
    <citation type="submission" date="2020-10" db="EMBL/GenBank/DDBJ databases">
        <title>Sequencing the genomes of 1000 actinobacteria strains.</title>
        <authorList>
            <person name="Klenk H.-P."/>
        </authorList>
    </citation>
    <scope>NUCLEOTIDE SEQUENCE [LARGE SCALE GENOMIC DNA]</scope>
    <source>
        <strain evidence="2 3">DSM 46744</strain>
    </source>
</reference>
<dbReference type="EMBL" id="JADBDZ010000001">
    <property type="protein sequence ID" value="MBE1533962.1"/>
    <property type="molecule type" value="Genomic_DNA"/>
</dbReference>
<sequence>MTYIHWLADPDRDVAFGAFNVLIVPALRRAAQTPLRNARHAGRPCPDGAWCADCEEILDDIARESFARLRDTFAGFPPRTRTGAVVHQMIELRDHITSEHAAHEEAAPIRTLLQRSATESEPHWLRAARSQLIRYPLHCLEERVRRDDAVRRGGAAHPERDLRTARWAAPFREDPVDAELLLIAISRTRRGCPDPFEVPAHISERLGLEPEEAAARMNGALRKLRTVRPDFYEGNLTRDEPSALPTDLPDPAPRPEGAPDRVHARAELERKARRRNVRLVIAEICNVAAGRKADPVRAARRFLLDTGTAENAVRNLATLVADAGLDWTDELTRTVQRGG</sequence>
<evidence type="ECO:0000313" key="2">
    <source>
        <dbReference type="EMBL" id="MBE1533962.1"/>
    </source>
</evidence>
<dbReference type="RefSeq" id="WP_192760417.1">
    <property type="nucleotide sequence ID" value="NZ_JADBDZ010000001.1"/>
</dbReference>
<protein>
    <recommendedName>
        <fullName evidence="4">DNA-directed RNA polymerase specialized sigma24 family protein</fullName>
    </recommendedName>
</protein>
<comment type="caution">
    <text evidence="2">The sequence shown here is derived from an EMBL/GenBank/DDBJ whole genome shotgun (WGS) entry which is preliminary data.</text>
</comment>
<proteinExistence type="predicted"/>
<evidence type="ECO:0000256" key="1">
    <source>
        <dbReference type="SAM" id="MobiDB-lite"/>
    </source>
</evidence>
<dbReference type="Proteomes" id="UP000627838">
    <property type="component" value="Unassembled WGS sequence"/>
</dbReference>
<feature type="region of interest" description="Disordered" evidence="1">
    <location>
        <begin position="232"/>
        <end position="261"/>
    </location>
</feature>
<organism evidence="2 3">
    <name type="scientific">Actinomadura algeriensis</name>
    <dbReference type="NCBI Taxonomy" id="1679523"/>
    <lineage>
        <taxon>Bacteria</taxon>
        <taxon>Bacillati</taxon>
        <taxon>Actinomycetota</taxon>
        <taxon>Actinomycetes</taxon>
        <taxon>Streptosporangiales</taxon>
        <taxon>Thermomonosporaceae</taxon>
        <taxon>Actinomadura</taxon>
    </lineage>
</organism>
<evidence type="ECO:0000313" key="3">
    <source>
        <dbReference type="Proteomes" id="UP000627838"/>
    </source>
</evidence>
<name>A0ABR9JTR3_9ACTN</name>
<feature type="compositionally biased region" description="Basic and acidic residues" evidence="1">
    <location>
        <begin position="232"/>
        <end position="241"/>
    </location>
</feature>
<keyword evidence="3" id="KW-1185">Reference proteome</keyword>
<accession>A0ABR9JTR3</accession>
<evidence type="ECO:0008006" key="4">
    <source>
        <dbReference type="Google" id="ProtNLM"/>
    </source>
</evidence>
<gene>
    <name evidence="2" type="ORF">H4W34_003795</name>
</gene>